<evidence type="ECO:0000256" key="6">
    <source>
        <dbReference type="ARBA" id="ARBA00022741"/>
    </source>
</evidence>
<dbReference type="GO" id="GO:0005524">
    <property type="term" value="F:ATP binding"/>
    <property type="evidence" value="ECO:0007669"/>
    <property type="project" value="UniProtKB-KW"/>
</dbReference>
<evidence type="ECO:0000313" key="14">
    <source>
        <dbReference type="EMBL" id="QGT95886.1"/>
    </source>
</evidence>
<evidence type="ECO:0000256" key="1">
    <source>
        <dbReference type="ARBA" id="ARBA00005051"/>
    </source>
</evidence>
<evidence type="ECO:0000259" key="13">
    <source>
        <dbReference type="PROSITE" id="PS00794"/>
    </source>
</evidence>
<evidence type="ECO:0000256" key="8">
    <source>
        <dbReference type="ARBA" id="ARBA00022840"/>
    </source>
</evidence>
<evidence type="ECO:0000313" key="15">
    <source>
        <dbReference type="Proteomes" id="UP000427820"/>
    </source>
</evidence>
<dbReference type="NCBIfam" id="TIGR01498">
    <property type="entry name" value="folK"/>
    <property type="match status" value="1"/>
</dbReference>
<dbReference type="GO" id="GO:0046656">
    <property type="term" value="P:folic acid biosynthetic process"/>
    <property type="evidence" value="ECO:0007669"/>
    <property type="project" value="UniProtKB-KW"/>
</dbReference>
<dbReference type="KEGG" id="panm:D3795_06790"/>
<evidence type="ECO:0000256" key="10">
    <source>
        <dbReference type="ARBA" id="ARBA00029409"/>
    </source>
</evidence>
<name>A0AA92EUF1_9GAMM</name>
<dbReference type="EMBL" id="CP032551">
    <property type="protein sequence ID" value="QGT95886.1"/>
    <property type="molecule type" value="Genomic_DNA"/>
</dbReference>
<dbReference type="EC" id="2.7.6.3" evidence="3"/>
<gene>
    <name evidence="14" type="primary">folK</name>
    <name evidence="14" type="ORF">D3795_06790</name>
</gene>
<dbReference type="GO" id="GO:0003848">
    <property type="term" value="F:2-amino-4-hydroxy-6-hydroxymethyldihydropteridine diphosphokinase activity"/>
    <property type="evidence" value="ECO:0007669"/>
    <property type="project" value="UniProtKB-EC"/>
</dbReference>
<dbReference type="GO" id="GO:0016301">
    <property type="term" value="F:kinase activity"/>
    <property type="evidence" value="ECO:0007669"/>
    <property type="project" value="UniProtKB-KW"/>
</dbReference>
<organism evidence="14 15">
    <name type="scientific">Pseudidiomarina andamanensis</name>
    <dbReference type="NCBI Taxonomy" id="1940690"/>
    <lineage>
        <taxon>Bacteria</taxon>
        <taxon>Pseudomonadati</taxon>
        <taxon>Pseudomonadota</taxon>
        <taxon>Gammaproteobacteria</taxon>
        <taxon>Alteromonadales</taxon>
        <taxon>Idiomarinaceae</taxon>
        <taxon>Pseudidiomarina</taxon>
    </lineage>
</organism>
<keyword evidence="5 14" id="KW-0808">Transferase</keyword>
<dbReference type="PANTHER" id="PTHR43071:SF1">
    <property type="entry name" value="2-AMINO-4-HYDROXY-6-HYDROXYMETHYLDIHYDROPTERIDINE PYROPHOSPHOKINASE"/>
    <property type="match status" value="1"/>
</dbReference>
<evidence type="ECO:0000256" key="2">
    <source>
        <dbReference type="ARBA" id="ARBA00005810"/>
    </source>
</evidence>
<dbReference type="AlphaFoldDB" id="A0AA92EUF1"/>
<evidence type="ECO:0000256" key="12">
    <source>
        <dbReference type="ARBA" id="ARBA00033413"/>
    </source>
</evidence>
<protein>
    <recommendedName>
        <fullName evidence="4">2-amino-4-hydroxy-6-hydroxymethyldihydropteridine pyrophosphokinase</fullName>
        <ecNumber evidence="3">2.7.6.3</ecNumber>
    </recommendedName>
    <alternativeName>
        <fullName evidence="11">6-hydroxymethyl-7,8-dihydropterin pyrophosphokinase</fullName>
    </alternativeName>
    <alternativeName>
        <fullName evidence="12">7,8-dihydro-6-hydroxymethylpterin-pyrophosphokinase</fullName>
    </alternativeName>
</protein>
<comment type="function">
    <text evidence="10">Catalyzes the transfer of pyrophosphate from adenosine triphosphate (ATP) to 6-hydroxymethyl-7,8-dihydropterin, an enzymatic step in folate biosynthesis pathway.</text>
</comment>
<feature type="domain" description="7,8-dihydro-6-hydroxymethylpterin-pyrophosphokinase" evidence="13">
    <location>
        <begin position="88"/>
        <end position="99"/>
    </location>
</feature>
<keyword evidence="9" id="KW-0289">Folate biosynthesis</keyword>
<keyword evidence="8" id="KW-0067">ATP-binding</keyword>
<evidence type="ECO:0000256" key="5">
    <source>
        <dbReference type="ARBA" id="ARBA00022679"/>
    </source>
</evidence>
<dbReference type="CDD" id="cd00483">
    <property type="entry name" value="HPPK"/>
    <property type="match status" value="1"/>
</dbReference>
<dbReference type="SUPFAM" id="SSF55083">
    <property type="entry name" value="6-hydroxymethyl-7,8-dihydropterin pyrophosphokinase, HPPK"/>
    <property type="match status" value="1"/>
</dbReference>
<comment type="pathway">
    <text evidence="1">Cofactor biosynthesis; tetrahydrofolate biosynthesis; 2-amino-4-hydroxy-6-hydroxymethyl-7,8-dihydropteridine diphosphate from 7,8-dihydroneopterin triphosphate: step 4/4.</text>
</comment>
<sequence length="159" mass="17576">MAKVYIALGANLGEPVKTLKDAIISLSSLPQLQFVRSSSLYTSTPMGPSDQPDYVNAVVCAETKLAPLDLLDLLQAIENQFGRQRIRHWGPRTLDLDILLYDNLTIDEPRLEVPHPGIAERDFVLVPLAELAPELTLPDGRTIASLLANMTHHDLEKIT</sequence>
<dbReference type="InterPro" id="IPR000550">
    <property type="entry name" value="Hppk"/>
</dbReference>
<evidence type="ECO:0000256" key="7">
    <source>
        <dbReference type="ARBA" id="ARBA00022777"/>
    </source>
</evidence>
<comment type="similarity">
    <text evidence="2">Belongs to the HPPK family.</text>
</comment>
<dbReference type="InterPro" id="IPR035907">
    <property type="entry name" value="Hppk_sf"/>
</dbReference>
<evidence type="ECO:0000256" key="4">
    <source>
        <dbReference type="ARBA" id="ARBA00016218"/>
    </source>
</evidence>
<dbReference type="PROSITE" id="PS00794">
    <property type="entry name" value="HPPK"/>
    <property type="match status" value="1"/>
</dbReference>
<reference evidence="14 15" key="1">
    <citation type="submission" date="2018-09" db="EMBL/GenBank/DDBJ databases">
        <title>Whole genome sequencing of Idiomarina andamanensis W-5T (LMG 29773T= JCM 31645T).</title>
        <authorList>
            <person name="Das S.K."/>
        </authorList>
    </citation>
    <scope>NUCLEOTIDE SEQUENCE [LARGE SCALE GENOMIC DNA]</scope>
    <source>
        <strain evidence="14 15">W-5T</strain>
    </source>
</reference>
<dbReference type="Gene3D" id="3.30.70.560">
    <property type="entry name" value="7,8-Dihydro-6-hydroxymethylpterin-pyrophosphokinase HPPK"/>
    <property type="match status" value="1"/>
</dbReference>
<keyword evidence="15" id="KW-1185">Reference proteome</keyword>
<dbReference type="Proteomes" id="UP000427820">
    <property type="component" value="Chromosome"/>
</dbReference>
<keyword evidence="7" id="KW-0418">Kinase</keyword>
<accession>A0AA92EUF1</accession>
<evidence type="ECO:0000256" key="3">
    <source>
        <dbReference type="ARBA" id="ARBA00013253"/>
    </source>
</evidence>
<evidence type="ECO:0000256" key="11">
    <source>
        <dbReference type="ARBA" id="ARBA00029766"/>
    </source>
</evidence>
<keyword evidence="6" id="KW-0547">Nucleotide-binding</keyword>
<evidence type="ECO:0000256" key="9">
    <source>
        <dbReference type="ARBA" id="ARBA00022909"/>
    </source>
</evidence>
<dbReference type="PANTHER" id="PTHR43071">
    <property type="entry name" value="2-AMINO-4-HYDROXY-6-HYDROXYMETHYLDIHYDROPTERIDINE PYROPHOSPHOKINASE"/>
    <property type="match status" value="1"/>
</dbReference>
<dbReference type="RefSeq" id="WP_156267315.1">
    <property type="nucleotide sequence ID" value="NZ_CP032551.1"/>
</dbReference>
<proteinExistence type="inferred from homology"/>
<dbReference type="Pfam" id="PF01288">
    <property type="entry name" value="HPPK"/>
    <property type="match status" value="1"/>
</dbReference>